<dbReference type="InterPro" id="IPR048720">
    <property type="entry name" value="PROPPIN"/>
</dbReference>
<reference evidence="4 5" key="1">
    <citation type="journal article" date="2021" name="G3 (Bethesda)">
        <title>Improved contiguity of the threespine stickleback genome using long-read sequencing.</title>
        <authorList>
            <person name="Nath S."/>
            <person name="Shaw D.E."/>
            <person name="White M.A."/>
        </authorList>
    </citation>
    <scope>NUCLEOTIDE SEQUENCE [LARGE SCALE GENOMIC DNA]</scope>
    <source>
        <strain evidence="4 5">Lake Benthic</strain>
    </source>
</reference>
<dbReference type="Pfam" id="PF21032">
    <property type="entry name" value="PROPPIN"/>
    <property type="match status" value="2"/>
</dbReference>
<reference evidence="4" key="2">
    <citation type="submission" date="2025-08" db="UniProtKB">
        <authorList>
            <consortium name="Ensembl"/>
        </authorList>
    </citation>
    <scope>IDENTIFICATION</scope>
</reference>
<dbReference type="InParanoid" id="G3NL41"/>
<dbReference type="Proteomes" id="UP000007635">
    <property type="component" value="Chromosome XI"/>
</dbReference>
<evidence type="ECO:0000313" key="4">
    <source>
        <dbReference type="Ensembl" id="ENSGACP00000006054.2"/>
    </source>
</evidence>
<dbReference type="InterPro" id="IPR036322">
    <property type="entry name" value="WD40_repeat_dom_sf"/>
</dbReference>
<protein>
    <submittedName>
        <fullName evidence="4">WD repeat domain, phosphoinositide interacting 1</fullName>
    </submittedName>
</protein>
<dbReference type="AlphaFoldDB" id="G3NL41"/>
<keyword evidence="2" id="KW-0677">Repeat</keyword>
<dbReference type="Gene3D" id="2.130.10.10">
    <property type="entry name" value="YVTN repeat-like/Quinoprotein amine dehydrogenase"/>
    <property type="match status" value="1"/>
</dbReference>
<accession>G3NL41</accession>
<evidence type="ECO:0000256" key="1">
    <source>
        <dbReference type="ARBA" id="ARBA00022574"/>
    </source>
</evidence>
<keyword evidence="1" id="KW-0853">WD repeat</keyword>
<dbReference type="Bgee" id="ENSGACG00000004567">
    <property type="expression patterns" value="Expressed in diencephalon and 13 other cell types or tissues"/>
</dbReference>
<reference evidence="4" key="3">
    <citation type="submission" date="2025-09" db="UniProtKB">
        <authorList>
            <consortium name="Ensembl"/>
        </authorList>
    </citation>
    <scope>IDENTIFICATION</scope>
</reference>
<dbReference type="InterPro" id="IPR015943">
    <property type="entry name" value="WD40/YVTN_repeat-like_dom_sf"/>
</dbReference>
<proteinExistence type="inferred from homology"/>
<dbReference type="SUPFAM" id="SSF50978">
    <property type="entry name" value="WD40 repeat-like"/>
    <property type="match status" value="1"/>
</dbReference>
<dbReference type="STRING" id="69293.ENSGACP00000006054"/>
<organism evidence="4 5">
    <name type="scientific">Gasterosteus aculeatus aculeatus</name>
    <name type="common">three-spined stickleback</name>
    <dbReference type="NCBI Taxonomy" id="481459"/>
    <lineage>
        <taxon>Eukaryota</taxon>
        <taxon>Metazoa</taxon>
        <taxon>Chordata</taxon>
        <taxon>Craniata</taxon>
        <taxon>Vertebrata</taxon>
        <taxon>Euteleostomi</taxon>
        <taxon>Actinopterygii</taxon>
        <taxon>Neopterygii</taxon>
        <taxon>Teleostei</taxon>
        <taxon>Neoteleostei</taxon>
        <taxon>Acanthomorphata</taxon>
        <taxon>Eupercaria</taxon>
        <taxon>Perciformes</taxon>
        <taxon>Cottioidei</taxon>
        <taxon>Gasterosteales</taxon>
        <taxon>Gasterosteidae</taxon>
        <taxon>Gasterosteus</taxon>
    </lineage>
</organism>
<dbReference type="PANTHER" id="PTHR11227">
    <property type="entry name" value="WD-REPEAT PROTEIN INTERACTING WITH PHOSPHOINOSIDES WIPI -RELATED"/>
    <property type="match status" value="1"/>
</dbReference>
<evidence type="ECO:0000313" key="5">
    <source>
        <dbReference type="Proteomes" id="UP000007635"/>
    </source>
</evidence>
<evidence type="ECO:0000256" key="2">
    <source>
        <dbReference type="ARBA" id="ARBA00022737"/>
    </source>
</evidence>
<comment type="similarity">
    <text evidence="3">Belongs to the WD repeat PROPPIN family.</text>
</comment>
<sequence>METADGADGPGGPDAPGMQFGCASFNQDSTSLALGTKTGYKLFSLTMVEMLDCIHESVETADVYIVERLFSSSLVVVVSSAMPQRMNIYHFKKGTEICNYSYPNSILAVKLNRHRLVVCLDESIYIHNIKDMKLLKTLLNTPSNPSGLCALSINHSNSYLAYPGSATIGEIVVYDANNLNTVTMIPAHDSPLAALTFNTSATKLASASERGTVIRVFSIPEGLRLFEFRRGMKSGVDEAGTWTAYVGKMFSAASSYLPAQVSGMMSQDRAFATVHLVTSGQRNICTLAMIQKLPRLLVATADGQLFVYNVDPLDGGECTLAHKHRLFGTDDDQDEVAKTEGSEVAGPAQTCPSYAATAALPASGPITATLTGYSEDGGAKRGEVIPEHEFAAGPVCLDDENEFPPINWCRDGTGGGQARPS</sequence>
<dbReference type="OMA" id="FAWIPSA"/>
<dbReference type="Ensembl" id="ENSGACT00000006071.2">
    <property type="protein sequence ID" value="ENSGACP00000006054.2"/>
    <property type="gene ID" value="ENSGACG00000004567.2"/>
</dbReference>
<evidence type="ECO:0000256" key="3">
    <source>
        <dbReference type="ARBA" id="ARBA00025740"/>
    </source>
</evidence>
<keyword evidence="5" id="KW-1185">Reference proteome</keyword>
<dbReference type="GeneTree" id="ENSGT00940000156833"/>
<dbReference type="eggNOG" id="KOG2110">
    <property type="taxonomic scope" value="Eukaryota"/>
</dbReference>
<name>G3NL41_GASAC</name>